<dbReference type="InterPro" id="IPR029035">
    <property type="entry name" value="DHS-like_NAD/FAD-binding_dom"/>
</dbReference>
<dbReference type="InterPro" id="IPR012000">
    <property type="entry name" value="Thiamin_PyroP_enz_cen_dom"/>
</dbReference>
<gene>
    <name evidence="17" type="ORF">M407DRAFT_240599</name>
</gene>
<proteinExistence type="inferred from homology"/>
<protein>
    <recommendedName>
        <fullName evidence="12">Acetolactate synthase</fullName>
        <ecNumber evidence="12">2.2.1.6</ecNumber>
    </recommendedName>
</protein>
<dbReference type="PROSITE" id="PS00187">
    <property type="entry name" value="TPP_ENZYMES"/>
    <property type="match status" value="1"/>
</dbReference>
<feature type="region of interest" description="Disordered" evidence="13">
    <location>
        <begin position="1"/>
        <end position="28"/>
    </location>
</feature>
<dbReference type="EMBL" id="KN822942">
    <property type="protein sequence ID" value="KIO34817.1"/>
    <property type="molecule type" value="Genomic_DNA"/>
</dbReference>
<dbReference type="GO" id="GO:0050660">
    <property type="term" value="F:flavin adenine dinucleotide binding"/>
    <property type="evidence" value="ECO:0007669"/>
    <property type="project" value="InterPro"/>
</dbReference>
<evidence type="ECO:0000256" key="12">
    <source>
        <dbReference type="RuleBase" id="RU003591"/>
    </source>
</evidence>
<dbReference type="InterPro" id="IPR029061">
    <property type="entry name" value="THDP-binding"/>
</dbReference>
<dbReference type="OrthoDB" id="16262at2759"/>
<reference evidence="17 18" key="1">
    <citation type="submission" date="2014-04" db="EMBL/GenBank/DDBJ databases">
        <authorList>
            <consortium name="DOE Joint Genome Institute"/>
            <person name="Kuo A."/>
            <person name="Girlanda M."/>
            <person name="Perotto S."/>
            <person name="Kohler A."/>
            <person name="Nagy L.G."/>
            <person name="Floudas D."/>
            <person name="Copeland A."/>
            <person name="Barry K.W."/>
            <person name="Cichocki N."/>
            <person name="Veneault-Fourrey C."/>
            <person name="LaButti K."/>
            <person name="Lindquist E.A."/>
            <person name="Lipzen A."/>
            <person name="Lundell T."/>
            <person name="Morin E."/>
            <person name="Murat C."/>
            <person name="Sun H."/>
            <person name="Tunlid A."/>
            <person name="Henrissat B."/>
            <person name="Grigoriev I.V."/>
            <person name="Hibbett D.S."/>
            <person name="Martin F."/>
            <person name="Nordberg H.P."/>
            <person name="Cantor M.N."/>
            <person name="Hua S.X."/>
        </authorList>
    </citation>
    <scope>NUCLEOTIDE SEQUENCE [LARGE SCALE GENOMIC DNA]</scope>
    <source>
        <strain evidence="17 18">MUT 4182</strain>
    </source>
</reference>
<evidence type="ECO:0000256" key="10">
    <source>
        <dbReference type="ARBA" id="ARBA00023128"/>
    </source>
</evidence>
<evidence type="ECO:0000313" key="17">
    <source>
        <dbReference type="EMBL" id="KIO34817.1"/>
    </source>
</evidence>
<evidence type="ECO:0000259" key="15">
    <source>
        <dbReference type="Pfam" id="PF02775"/>
    </source>
</evidence>
<comment type="cofactor">
    <cofactor evidence="12">
        <name>Mg(2+)</name>
        <dbReference type="ChEBI" id="CHEBI:18420"/>
    </cofactor>
    <text evidence="12">Binds 1 Mg(2+) ion per subunit.</text>
</comment>
<accession>A0A0C3MMB2</accession>
<dbReference type="InterPro" id="IPR012001">
    <property type="entry name" value="Thiamin_PyroP_enz_TPP-bd_dom"/>
</dbReference>
<evidence type="ECO:0000256" key="2">
    <source>
        <dbReference type="ARBA" id="ARBA00004974"/>
    </source>
</evidence>
<feature type="compositionally biased region" description="Polar residues" evidence="13">
    <location>
        <begin position="11"/>
        <end position="21"/>
    </location>
</feature>
<comment type="cofactor">
    <cofactor evidence="12">
        <name>thiamine diphosphate</name>
        <dbReference type="ChEBI" id="CHEBI:58937"/>
    </cofactor>
    <text evidence="12">Binds 1 thiamine pyrophosphate per subunit.</text>
</comment>
<dbReference type="InterPro" id="IPR000399">
    <property type="entry name" value="TPP-bd_CS"/>
</dbReference>
<organism evidence="17 18">
    <name type="scientific">Tulasnella calospora MUT 4182</name>
    <dbReference type="NCBI Taxonomy" id="1051891"/>
    <lineage>
        <taxon>Eukaryota</taxon>
        <taxon>Fungi</taxon>
        <taxon>Dikarya</taxon>
        <taxon>Basidiomycota</taxon>
        <taxon>Agaricomycotina</taxon>
        <taxon>Agaricomycetes</taxon>
        <taxon>Cantharellales</taxon>
        <taxon>Tulasnellaceae</taxon>
        <taxon>Tulasnella</taxon>
    </lineage>
</organism>
<dbReference type="NCBIfam" id="TIGR00118">
    <property type="entry name" value="acolac_lg"/>
    <property type="match status" value="1"/>
</dbReference>
<keyword evidence="18" id="KW-1185">Reference proteome</keyword>
<dbReference type="EC" id="2.2.1.6" evidence="12"/>
<dbReference type="Pfam" id="PF00205">
    <property type="entry name" value="TPP_enzyme_M"/>
    <property type="match status" value="1"/>
</dbReference>
<evidence type="ECO:0000256" key="7">
    <source>
        <dbReference type="ARBA" id="ARBA00022723"/>
    </source>
</evidence>
<keyword evidence="10" id="KW-0496">Mitochondrion</keyword>
<dbReference type="Gene3D" id="3.40.50.1220">
    <property type="entry name" value="TPP-binding domain"/>
    <property type="match status" value="1"/>
</dbReference>
<dbReference type="SUPFAM" id="SSF52518">
    <property type="entry name" value="Thiamin diphosphate-binding fold (THDP-binding)"/>
    <property type="match status" value="2"/>
</dbReference>
<dbReference type="GO" id="GO:0009099">
    <property type="term" value="P:L-valine biosynthetic process"/>
    <property type="evidence" value="ECO:0007669"/>
    <property type="project" value="UniProtKB-UniPathway"/>
</dbReference>
<evidence type="ECO:0000313" key="18">
    <source>
        <dbReference type="Proteomes" id="UP000054248"/>
    </source>
</evidence>
<dbReference type="STRING" id="1051891.A0A0C3MMB2"/>
<evidence type="ECO:0000256" key="13">
    <source>
        <dbReference type="SAM" id="MobiDB-lite"/>
    </source>
</evidence>
<sequence length="694" mass="74772">MSLPARITSALPKSTPSTSTGVRWMSTGAGGSIIDAKNRVRERARSISRSTANKAAAQPNARPNPPPTFQQARPQQLHPLEGSGSRAVLDHSFIGMSGGEIFHEMMLRHGVKHIFGYPGGAILPVFDAIYNSKHFDFVLPRHEQGAGHMAEGYARASGLPGVVLVTSGPGATNVVTPMQDALSDGVPLVVFCGQVATSAIGSDAFQEADVVGISRSCTKWNVMVKDIAELPRRINEAFKIATSGRPGPVLVDLPKDVTAAILRTPLPFKATTPGTNLGLPENPLQPSGCSVDHALIKQAANLINQAKKPIIYAGHGVLSSPVGPELLERLSSEGNIPVTTTLLGLGAFNEEDPKSLHMLGMHGSAYANLAMQQADVIIALGARFDDRVTGKIPAFAPAARAAALQGRGGIIHFEIQPKNINKVVDASIPIVGDVVENLAALVPLIKHSPRKSWFHDLNKWKKQYPFTYEKSKAGEPLKPQEVIEELSAQIKDRKNTIITTGVGQHQMWAAQHYRWSEPRSFISSGGLGTMGFGLPAAIGAKVAAPEKTVVDIDGDASFSMTAMELQTASQYGIGVKALILNNEFQGMVLQWQDLFYEARYSHTRMNNPNFVMLANAMGVHAIRCTSAEDLPAKMKEFLEYPTDKPVVLECMVSKKEHVYPMVAAGKALDEYVLHPKLRDLPQLDAEAANQTAWS</sequence>
<dbReference type="Gene3D" id="3.40.50.970">
    <property type="match status" value="2"/>
</dbReference>
<comment type="catalytic activity">
    <reaction evidence="12">
        <text>2 pyruvate + H(+) = (2S)-2-acetolactate + CO2</text>
        <dbReference type="Rhea" id="RHEA:25249"/>
        <dbReference type="ChEBI" id="CHEBI:15361"/>
        <dbReference type="ChEBI" id="CHEBI:15378"/>
        <dbReference type="ChEBI" id="CHEBI:16526"/>
        <dbReference type="ChEBI" id="CHEBI:58476"/>
        <dbReference type="EC" id="2.2.1.6"/>
    </reaction>
</comment>
<dbReference type="HOGENOM" id="CLU_013748_1_2_1"/>
<comment type="similarity">
    <text evidence="4 12">Belongs to the TPP enzyme family.</text>
</comment>
<feature type="compositionally biased region" description="Low complexity" evidence="13">
    <location>
        <begin position="52"/>
        <end position="61"/>
    </location>
</feature>
<evidence type="ECO:0000259" key="14">
    <source>
        <dbReference type="Pfam" id="PF00205"/>
    </source>
</evidence>
<evidence type="ECO:0000256" key="3">
    <source>
        <dbReference type="ARBA" id="ARBA00005025"/>
    </source>
</evidence>
<comment type="pathway">
    <text evidence="2 12">Amino-acid biosynthesis; L-isoleucine biosynthesis; L-isoleucine from 2-oxobutanoate: step 1/4.</text>
</comment>
<dbReference type="InterPro" id="IPR045229">
    <property type="entry name" value="TPP_enz"/>
</dbReference>
<dbReference type="AlphaFoldDB" id="A0A0C3MMB2"/>
<feature type="domain" description="Thiamine pyrophosphate enzyme TPP-binding" evidence="15">
    <location>
        <begin position="501"/>
        <end position="650"/>
    </location>
</feature>
<feature type="region of interest" description="Disordered" evidence="13">
    <location>
        <begin position="43"/>
        <end position="73"/>
    </location>
</feature>
<dbReference type="GO" id="GO:0030976">
    <property type="term" value="F:thiamine pyrophosphate binding"/>
    <property type="evidence" value="ECO:0007669"/>
    <property type="project" value="UniProtKB-UniRule"/>
</dbReference>
<keyword evidence="9 12" id="KW-0786">Thiamine pyrophosphate</keyword>
<dbReference type="PANTHER" id="PTHR18968:SF13">
    <property type="entry name" value="ACETOLACTATE SYNTHASE CATALYTIC SUBUNIT, MITOCHONDRIAL"/>
    <property type="match status" value="1"/>
</dbReference>
<dbReference type="Pfam" id="PF02776">
    <property type="entry name" value="TPP_enzyme_N"/>
    <property type="match status" value="1"/>
</dbReference>
<keyword evidence="8 12" id="KW-0460">Magnesium</keyword>
<keyword evidence="7 12" id="KW-0479">Metal-binding</keyword>
<evidence type="ECO:0000256" key="9">
    <source>
        <dbReference type="ARBA" id="ARBA00023052"/>
    </source>
</evidence>
<evidence type="ECO:0000256" key="1">
    <source>
        <dbReference type="ARBA" id="ARBA00004173"/>
    </source>
</evidence>
<reference evidence="18" key="2">
    <citation type="submission" date="2015-01" db="EMBL/GenBank/DDBJ databases">
        <title>Evolutionary Origins and Diversification of the Mycorrhizal Mutualists.</title>
        <authorList>
            <consortium name="DOE Joint Genome Institute"/>
            <consortium name="Mycorrhizal Genomics Consortium"/>
            <person name="Kohler A."/>
            <person name="Kuo A."/>
            <person name="Nagy L.G."/>
            <person name="Floudas D."/>
            <person name="Copeland A."/>
            <person name="Barry K.W."/>
            <person name="Cichocki N."/>
            <person name="Veneault-Fourrey C."/>
            <person name="LaButti K."/>
            <person name="Lindquist E.A."/>
            <person name="Lipzen A."/>
            <person name="Lundell T."/>
            <person name="Morin E."/>
            <person name="Murat C."/>
            <person name="Riley R."/>
            <person name="Ohm R."/>
            <person name="Sun H."/>
            <person name="Tunlid A."/>
            <person name="Henrissat B."/>
            <person name="Grigoriev I.V."/>
            <person name="Hibbett D.S."/>
            <person name="Martin F."/>
        </authorList>
    </citation>
    <scope>NUCLEOTIDE SEQUENCE [LARGE SCALE GENOMIC DNA]</scope>
    <source>
        <strain evidence="18">MUT 4182</strain>
    </source>
</reference>
<dbReference type="Pfam" id="PF02775">
    <property type="entry name" value="TPP_enzyme_C"/>
    <property type="match status" value="1"/>
</dbReference>
<comment type="pathway">
    <text evidence="3 12">Amino-acid biosynthesis; L-valine biosynthesis; L-valine from pyruvate: step 1/4.</text>
</comment>
<dbReference type="InterPro" id="IPR039368">
    <property type="entry name" value="AHAS_TPP"/>
</dbReference>
<dbReference type="UniPathway" id="UPA00049">
    <property type="reaction ID" value="UER00059"/>
</dbReference>
<dbReference type="CDD" id="cd02015">
    <property type="entry name" value="TPP_AHAS"/>
    <property type="match status" value="1"/>
</dbReference>
<dbReference type="PANTHER" id="PTHR18968">
    <property type="entry name" value="THIAMINE PYROPHOSPHATE ENZYMES"/>
    <property type="match status" value="1"/>
</dbReference>
<keyword evidence="5 12" id="KW-0028">Amino-acid biosynthesis</keyword>
<feature type="domain" description="Thiamine pyrophosphate enzyme N-terminal TPP-binding" evidence="16">
    <location>
        <begin position="96"/>
        <end position="211"/>
    </location>
</feature>
<dbReference type="Proteomes" id="UP000054248">
    <property type="component" value="Unassembled WGS sequence"/>
</dbReference>
<dbReference type="InterPro" id="IPR012846">
    <property type="entry name" value="Acetolactate_synth_lsu"/>
</dbReference>
<keyword evidence="6 12" id="KW-0808">Transferase</keyword>
<dbReference type="GO" id="GO:0005948">
    <property type="term" value="C:acetolactate synthase complex"/>
    <property type="evidence" value="ECO:0007669"/>
    <property type="project" value="TreeGrafter"/>
</dbReference>
<keyword evidence="11 12" id="KW-0100">Branched-chain amino acid biosynthesis</keyword>
<dbReference type="FunFam" id="3.40.50.970:FF:000007">
    <property type="entry name" value="Acetolactate synthase"/>
    <property type="match status" value="1"/>
</dbReference>
<dbReference type="UniPathway" id="UPA00047">
    <property type="reaction ID" value="UER00055"/>
</dbReference>
<evidence type="ECO:0000256" key="11">
    <source>
        <dbReference type="ARBA" id="ARBA00023304"/>
    </source>
</evidence>
<dbReference type="SUPFAM" id="SSF52467">
    <property type="entry name" value="DHS-like NAD/FAD-binding domain"/>
    <property type="match status" value="1"/>
</dbReference>
<feature type="domain" description="Thiamine pyrophosphate enzyme central" evidence="14">
    <location>
        <begin position="296"/>
        <end position="441"/>
    </location>
</feature>
<dbReference type="GO" id="GO:0005739">
    <property type="term" value="C:mitochondrion"/>
    <property type="evidence" value="ECO:0007669"/>
    <property type="project" value="UniProtKB-SubCell"/>
</dbReference>
<evidence type="ECO:0000256" key="8">
    <source>
        <dbReference type="ARBA" id="ARBA00022842"/>
    </source>
</evidence>
<dbReference type="GO" id="GO:0009097">
    <property type="term" value="P:isoleucine biosynthetic process"/>
    <property type="evidence" value="ECO:0007669"/>
    <property type="project" value="UniProtKB-UniPathway"/>
</dbReference>
<dbReference type="GO" id="GO:0000287">
    <property type="term" value="F:magnesium ion binding"/>
    <property type="evidence" value="ECO:0007669"/>
    <property type="project" value="UniProtKB-UniRule"/>
</dbReference>
<evidence type="ECO:0000259" key="16">
    <source>
        <dbReference type="Pfam" id="PF02776"/>
    </source>
</evidence>
<dbReference type="FunFam" id="3.40.50.1220:FF:000008">
    <property type="entry name" value="Acetolactate synthase"/>
    <property type="match status" value="1"/>
</dbReference>
<comment type="subcellular location">
    <subcellularLocation>
        <location evidence="1">Mitochondrion</location>
    </subcellularLocation>
</comment>
<evidence type="ECO:0000256" key="5">
    <source>
        <dbReference type="ARBA" id="ARBA00022605"/>
    </source>
</evidence>
<evidence type="ECO:0000256" key="4">
    <source>
        <dbReference type="ARBA" id="ARBA00007812"/>
    </source>
</evidence>
<dbReference type="GO" id="GO:0003984">
    <property type="term" value="F:acetolactate synthase activity"/>
    <property type="evidence" value="ECO:0007669"/>
    <property type="project" value="UniProtKB-EC"/>
</dbReference>
<dbReference type="CDD" id="cd07035">
    <property type="entry name" value="TPP_PYR_POX_like"/>
    <property type="match status" value="1"/>
</dbReference>
<evidence type="ECO:0000256" key="6">
    <source>
        <dbReference type="ARBA" id="ARBA00022679"/>
    </source>
</evidence>
<dbReference type="InterPro" id="IPR011766">
    <property type="entry name" value="TPP_enzyme_TPP-bd"/>
</dbReference>
<name>A0A0C3MMB2_9AGAM</name>